<proteinExistence type="predicted"/>
<organism evidence="2 3">
    <name type="scientific">Xylocopa violacea</name>
    <name type="common">Violet carpenter bee</name>
    <name type="synonym">Apis violacea</name>
    <dbReference type="NCBI Taxonomy" id="135666"/>
    <lineage>
        <taxon>Eukaryota</taxon>
        <taxon>Metazoa</taxon>
        <taxon>Ecdysozoa</taxon>
        <taxon>Arthropoda</taxon>
        <taxon>Hexapoda</taxon>
        <taxon>Insecta</taxon>
        <taxon>Pterygota</taxon>
        <taxon>Neoptera</taxon>
        <taxon>Endopterygota</taxon>
        <taxon>Hymenoptera</taxon>
        <taxon>Apocrita</taxon>
        <taxon>Aculeata</taxon>
        <taxon>Apoidea</taxon>
        <taxon>Anthophila</taxon>
        <taxon>Apidae</taxon>
        <taxon>Xylocopa</taxon>
        <taxon>Xylocopa</taxon>
    </lineage>
</organism>
<protein>
    <submittedName>
        <fullName evidence="2">Uncharacterized protein</fullName>
    </submittedName>
</protein>
<reference evidence="2 3" key="1">
    <citation type="submission" date="2024-08" db="EMBL/GenBank/DDBJ databases">
        <authorList>
            <person name="Will J Nash"/>
            <person name="Angela Man"/>
            <person name="Seanna McTaggart"/>
            <person name="Kendall Baker"/>
            <person name="Tom Barker"/>
            <person name="Leah Catchpole"/>
            <person name="Alex Durrant"/>
            <person name="Karim Gharbi"/>
            <person name="Naomi Irish"/>
            <person name="Gemy Kaithakottil"/>
            <person name="Debby Ku"/>
            <person name="Aaliyah Providence"/>
            <person name="Felix Shaw"/>
            <person name="David Swarbreck"/>
            <person name="Chris Watkins"/>
            <person name="Ann M. McCartney"/>
            <person name="Giulio Formenti"/>
            <person name="Alice Mouton"/>
            <person name="Noel Vella"/>
            <person name="Bjorn M von Reumont"/>
            <person name="Adriana Vella"/>
            <person name="Wilfried Haerty"/>
        </authorList>
    </citation>
    <scope>NUCLEOTIDE SEQUENCE [LARGE SCALE GENOMIC DNA]</scope>
</reference>
<dbReference type="Proteomes" id="UP001642520">
    <property type="component" value="Unassembled WGS sequence"/>
</dbReference>
<evidence type="ECO:0000313" key="3">
    <source>
        <dbReference type="Proteomes" id="UP001642520"/>
    </source>
</evidence>
<gene>
    <name evidence="2" type="ORF">XYLVIOL_LOCUS7598</name>
</gene>
<name>A0ABP1NYV2_XYLVO</name>
<sequence>MMTAATSIPSWRQQLRWRLLPRYSTFSASNATASGAVPSRARLRGTRLRAKELFKYVAPRRDAEMVFPRGRGRDSLDPSSNRTPREGERAGAEDGRATSPYK</sequence>
<feature type="compositionally biased region" description="Basic and acidic residues" evidence="1">
    <location>
        <begin position="83"/>
        <end position="96"/>
    </location>
</feature>
<evidence type="ECO:0000256" key="1">
    <source>
        <dbReference type="SAM" id="MobiDB-lite"/>
    </source>
</evidence>
<comment type="caution">
    <text evidence="2">The sequence shown here is derived from an EMBL/GenBank/DDBJ whole genome shotgun (WGS) entry which is preliminary data.</text>
</comment>
<feature type="region of interest" description="Disordered" evidence="1">
    <location>
        <begin position="64"/>
        <end position="102"/>
    </location>
</feature>
<keyword evidence="3" id="KW-1185">Reference proteome</keyword>
<dbReference type="EMBL" id="CAXAJV020001294">
    <property type="protein sequence ID" value="CAL7946107.1"/>
    <property type="molecule type" value="Genomic_DNA"/>
</dbReference>
<accession>A0ABP1NYV2</accession>
<evidence type="ECO:0000313" key="2">
    <source>
        <dbReference type="EMBL" id="CAL7946107.1"/>
    </source>
</evidence>